<protein>
    <recommendedName>
        <fullName evidence="2">PD-(D/E)XK nuclease-like domain-containing protein</fullName>
    </recommendedName>
</protein>
<dbReference type="GeneID" id="9667146"/>
<dbReference type="OrthoDB" id="4161186at2759"/>
<proteinExistence type="predicted"/>
<dbReference type="InParanoid" id="C7ZPZ8"/>
<feature type="compositionally biased region" description="Low complexity" evidence="1">
    <location>
        <begin position="191"/>
        <end position="205"/>
    </location>
</feature>
<accession>C7ZPZ8</accession>
<feature type="region of interest" description="Disordered" evidence="1">
    <location>
        <begin position="70"/>
        <end position="101"/>
    </location>
</feature>
<feature type="domain" description="PD-(D/E)XK nuclease-like" evidence="2">
    <location>
        <begin position="299"/>
        <end position="556"/>
    </location>
</feature>
<dbReference type="KEGG" id="nhe:NECHADRAFT_89043"/>
<dbReference type="eggNOG" id="ENOG502SSXD">
    <property type="taxonomic scope" value="Eukaryota"/>
</dbReference>
<gene>
    <name evidence="3" type="ORF">NECHADRAFT_89043</name>
</gene>
<feature type="region of interest" description="Disordered" evidence="1">
    <location>
        <begin position="145"/>
        <end position="209"/>
    </location>
</feature>
<evidence type="ECO:0000313" key="4">
    <source>
        <dbReference type="Proteomes" id="UP000005206"/>
    </source>
</evidence>
<dbReference type="EMBL" id="GG698976">
    <property type="protein sequence ID" value="EEU33913.1"/>
    <property type="molecule type" value="Genomic_DNA"/>
</dbReference>
<dbReference type="RefSeq" id="XP_003039626.1">
    <property type="nucleotide sequence ID" value="XM_003039580.1"/>
</dbReference>
<reference evidence="3 4" key="1">
    <citation type="journal article" date="2009" name="PLoS Genet.">
        <title>The genome of Nectria haematococca: contribution of supernumerary chromosomes to gene expansion.</title>
        <authorList>
            <person name="Coleman J.J."/>
            <person name="Rounsley S.D."/>
            <person name="Rodriguez-Carres M."/>
            <person name="Kuo A."/>
            <person name="Wasmann C.C."/>
            <person name="Grimwood J."/>
            <person name="Schmutz J."/>
            <person name="Taga M."/>
            <person name="White G.J."/>
            <person name="Zhou S."/>
            <person name="Schwartz D.C."/>
            <person name="Freitag M."/>
            <person name="Ma L.J."/>
            <person name="Danchin E.G."/>
            <person name="Henrissat B."/>
            <person name="Coutinho P.M."/>
            <person name="Nelson D.R."/>
            <person name="Straney D."/>
            <person name="Napoli C.A."/>
            <person name="Barker B.M."/>
            <person name="Gribskov M."/>
            <person name="Rep M."/>
            <person name="Kroken S."/>
            <person name="Molnar I."/>
            <person name="Rensing C."/>
            <person name="Kennell J.C."/>
            <person name="Zamora J."/>
            <person name="Farman M.L."/>
            <person name="Selker E.U."/>
            <person name="Salamov A."/>
            <person name="Shapiro H."/>
            <person name="Pangilinan J."/>
            <person name="Lindquist E."/>
            <person name="Lamers C."/>
            <person name="Grigoriev I.V."/>
            <person name="Geiser D.M."/>
            <person name="Covert S.F."/>
            <person name="Temporini E."/>
            <person name="Vanetten H.D."/>
        </authorList>
    </citation>
    <scope>NUCLEOTIDE SEQUENCE [LARGE SCALE GENOMIC DNA]</scope>
    <source>
        <strain evidence="4">ATCC MYA-4622 / CBS 123669 / FGSC 9596 / NRRL 45880 / 77-13-4</strain>
    </source>
</reference>
<sequence length="572" mass="63494">MSVLLVYPQRRSKFNAKGQVKYAEIPRKLSLSIACTRRRAVRACSTAKTATDTLYKDQQDIPFQKSRLDVKHKKQNGRGERSTDVKNTGWAKLESEGPPRLTMPATMQVYSLDRLCRGDEQYQILDWVSSIDVGSEPPSLSLTAAKTHQLQRKRPLPSPSMSSSNATSSTPSGKRPRIDPNRTPRANPQLSVSGSSDANSAASSSGYDIDYDETESMASKRTRSNKSSPTKTTHTLAYLHVEHVIQYKAFDGRESASAPASLKELVASIEADAFGQGIISDYDLALLGSDAPDDPLFSSVFASSRFVDRTGVRAQLGTSLSKEAVCEILDEAEECEEMRHSEANWNCFVHSRLIRLALRLSSVNSDNHQDASRIHIGCLNATTAQIIKAFAPRTFGRKHDKRIDFCFYIDLPDSNPASHTLNQVCHQTLHGSINHTDYAPLLRRPVCLSIETKRTGEDWQAALEQTSIWLAAQWACLDKLVGTPAAATGLDFLPALIVQGHDWFFVSTTRNRRPDGRYETILWSKVYVGSTASARGLYQVVTTIQRLAKWCSETYWPWFATQVLGRGLETGS</sequence>
<dbReference type="OMA" id="QWNCAVH"/>
<keyword evidence="4" id="KW-1185">Reference proteome</keyword>
<dbReference type="InterPro" id="IPR046797">
    <property type="entry name" value="PDDEXK_12"/>
</dbReference>
<dbReference type="Proteomes" id="UP000005206">
    <property type="component" value="Unassembled WGS sequence"/>
</dbReference>
<dbReference type="HOGENOM" id="CLU_027219_0_3_1"/>
<evidence type="ECO:0000256" key="1">
    <source>
        <dbReference type="SAM" id="MobiDB-lite"/>
    </source>
</evidence>
<feature type="compositionally biased region" description="Low complexity" evidence="1">
    <location>
        <begin position="159"/>
        <end position="172"/>
    </location>
</feature>
<dbReference type="AlphaFoldDB" id="C7ZPZ8"/>
<evidence type="ECO:0000259" key="2">
    <source>
        <dbReference type="Pfam" id="PF20516"/>
    </source>
</evidence>
<dbReference type="Pfam" id="PF20516">
    <property type="entry name" value="PDDEXK_12"/>
    <property type="match status" value="1"/>
</dbReference>
<dbReference type="VEuPathDB" id="FungiDB:NECHADRAFT_89043"/>
<dbReference type="STRING" id="660122.C7ZPZ8"/>
<organism evidence="3 4">
    <name type="scientific">Fusarium vanettenii (strain ATCC MYA-4622 / CBS 123669 / FGSC 9596 / NRRL 45880 / 77-13-4)</name>
    <name type="common">Fusarium solani subsp. pisi</name>
    <dbReference type="NCBI Taxonomy" id="660122"/>
    <lineage>
        <taxon>Eukaryota</taxon>
        <taxon>Fungi</taxon>
        <taxon>Dikarya</taxon>
        <taxon>Ascomycota</taxon>
        <taxon>Pezizomycotina</taxon>
        <taxon>Sordariomycetes</taxon>
        <taxon>Hypocreomycetidae</taxon>
        <taxon>Hypocreales</taxon>
        <taxon>Nectriaceae</taxon>
        <taxon>Fusarium</taxon>
        <taxon>Fusarium solani species complex</taxon>
        <taxon>Fusarium vanettenii</taxon>
    </lineage>
</organism>
<name>C7ZPZ8_FUSV7</name>
<evidence type="ECO:0000313" key="3">
    <source>
        <dbReference type="EMBL" id="EEU33913.1"/>
    </source>
</evidence>